<feature type="transmembrane region" description="Helical" evidence="1">
    <location>
        <begin position="7"/>
        <end position="30"/>
    </location>
</feature>
<accession>A0AAD4KKP5</accession>
<evidence type="ECO:0000313" key="3">
    <source>
        <dbReference type="Proteomes" id="UP001201262"/>
    </source>
</evidence>
<dbReference type="GeneID" id="70246932"/>
<dbReference type="EMBL" id="JAJTJA010000009">
    <property type="protein sequence ID" value="KAH8693589.1"/>
    <property type="molecule type" value="Genomic_DNA"/>
</dbReference>
<keyword evidence="3" id="KW-1185">Reference proteome</keyword>
<organism evidence="2 3">
    <name type="scientific">Talaromyces proteolyticus</name>
    <dbReference type="NCBI Taxonomy" id="1131652"/>
    <lineage>
        <taxon>Eukaryota</taxon>
        <taxon>Fungi</taxon>
        <taxon>Dikarya</taxon>
        <taxon>Ascomycota</taxon>
        <taxon>Pezizomycotina</taxon>
        <taxon>Eurotiomycetes</taxon>
        <taxon>Eurotiomycetidae</taxon>
        <taxon>Eurotiales</taxon>
        <taxon>Trichocomaceae</taxon>
        <taxon>Talaromyces</taxon>
        <taxon>Talaromyces sect. Bacilispori</taxon>
    </lineage>
</organism>
<dbReference type="RefSeq" id="XP_046069259.1">
    <property type="nucleotide sequence ID" value="XM_046216645.1"/>
</dbReference>
<dbReference type="Proteomes" id="UP001201262">
    <property type="component" value="Unassembled WGS sequence"/>
</dbReference>
<comment type="caution">
    <text evidence="2">The sequence shown here is derived from an EMBL/GenBank/DDBJ whole genome shotgun (WGS) entry which is preliminary data.</text>
</comment>
<evidence type="ECO:0000313" key="2">
    <source>
        <dbReference type="EMBL" id="KAH8693589.1"/>
    </source>
</evidence>
<keyword evidence="1" id="KW-0812">Transmembrane</keyword>
<evidence type="ECO:0000256" key="1">
    <source>
        <dbReference type="SAM" id="Phobius"/>
    </source>
</evidence>
<sequence>MFRIKSYVFNAYCVMYGLFLTTMHVDFYMVPGLAILELHYCLSLPAMRYNSCLLFWSSYFYFPKQK</sequence>
<protein>
    <submittedName>
        <fullName evidence="2">Uncharacterized protein</fullName>
    </submittedName>
</protein>
<gene>
    <name evidence="2" type="ORF">BGW36DRAFT_383302</name>
</gene>
<feature type="transmembrane region" description="Helical" evidence="1">
    <location>
        <begin position="42"/>
        <end position="62"/>
    </location>
</feature>
<keyword evidence="1" id="KW-0472">Membrane</keyword>
<proteinExistence type="predicted"/>
<dbReference type="AlphaFoldDB" id="A0AAD4KKP5"/>
<name>A0AAD4KKP5_9EURO</name>
<keyword evidence="1" id="KW-1133">Transmembrane helix</keyword>
<reference evidence="2" key="1">
    <citation type="submission" date="2021-12" db="EMBL/GenBank/DDBJ databases">
        <title>Convergent genome expansion in fungi linked to evolution of root-endophyte symbiosis.</title>
        <authorList>
            <consortium name="DOE Joint Genome Institute"/>
            <person name="Ke Y.-H."/>
            <person name="Bonito G."/>
            <person name="Liao H.-L."/>
            <person name="Looney B."/>
            <person name="Rojas-Flechas A."/>
            <person name="Nash J."/>
            <person name="Hameed K."/>
            <person name="Schadt C."/>
            <person name="Martin F."/>
            <person name="Crous P.W."/>
            <person name="Miettinen O."/>
            <person name="Magnuson J.K."/>
            <person name="Labbe J."/>
            <person name="Jacobson D."/>
            <person name="Doktycz M.J."/>
            <person name="Veneault-Fourrey C."/>
            <person name="Kuo A."/>
            <person name="Mondo S."/>
            <person name="Calhoun S."/>
            <person name="Riley R."/>
            <person name="Ohm R."/>
            <person name="LaButti K."/>
            <person name="Andreopoulos B."/>
            <person name="Pangilinan J."/>
            <person name="Nolan M."/>
            <person name="Tritt A."/>
            <person name="Clum A."/>
            <person name="Lipzen A."/>
            <person name="Daum C."/>
            <person name="Barry K."/>
            <person name="Grigoriev I.V."/>
            <person name="Vilgalys R."/>
        </authorList>
    </citation>
    <scope>NUCLEOTIDE SEQUENCE</scope>
    <source>
        <strain evidence="2">PMI_201</strain>
    </source>
</reference>